<dbReference type="EMBL" id="FNXG01000002">
    <property type="protein sequence ID" value="SEH78723.1"/>
    <property type="molecule type" value="Genomic_DNA"/>
</dbReference>
<keyword evidence="6" id="KW-1185">Reference proteome</keyword>
<dbReference type="GO" id="GO:0005524">
    <property type="term" value="F:ATP binding"/>
    <property type="evidence" value="ECO:0007669"/>
    <property type="project" value="UniProtKB-KW"/>
</dbReference>
<evidence type="ECO:0000313" key="6">
    <source>
        <dbReference type="Proteomes" id="UP000199125"/>
    </source>
</evidence>
<name>A0A1H6KSB4_9RHOB</name>
<feature type="domain" description="UspA" evidence="4">
    <location>
        <begin position="7"/>
        <end position="161"/>
    </location>
</feature>
<dbReference type="Pfam" id="PF00582">
    <property type="entry name" value="Usp"/>
    <property type="match status" value="1"/>
</dbReference>
<dbReference type="RefSeq" id="WP_090846115.1">
    <property type="nucleotide sequence ID" value="NZ_FNXG01000002.1"/>
</dbReference>
<evidence type="ECO:0000259" key="4">
    <source>
        <dbReference type="Pfam" id="PF00582"/>
    </source>
</evidence>
<proteinExistence type="inferred from homology"/>
<evidence type="ECO:0000256" key="3">
    <source>
        <dbReference type="ARBA" id="ARBA00022840"/>
    </source>
</evidence>
<accession>A0A1H6KSB4</accession>
<dbReference type="SUPFAM" id="SSF52402">
    <property type="entry name" value="Adenine nucleotide alpha hydrolases-like"/>
    <property type="match status" value="1"/>
</dbReference>
<comment type="similarity">
    <text evidence="1">Belongs to the universal stress protein A family.</text>
</comment>
<evidence type="ECO:0000256" key="1">
    <source>
        <dbReference type="ARBA" id="ARBA00008791"/>
    </source>
</evidence>
<keyword evidence="2" id="KW-0547">Nucleotide-binding</keyword>
<organism evidence="5 6">
    <name type="scientific">Paracoccus alkenifer</name>
    <dbReference type="NCBI Taxonomy" id="65735"/>
    <lineage>
        <taxon>Bacteria</taxon>
        <taxon>Pseudomonadati</taxon>
        <taxon>Pseudomonadota</taxon>
        <taxon>Alphaproteobacteria</taxon>
        <taxon>Rhodobacterales</taxon>
        <taxon>Paracoccaceae</taxon>
        <taxon>Paracoccus</taxon>
    </lineage>
</organism>
<dbReference type="PANTHER" id="PTHR46268:SF27">
    <property type="entry name" value="UNIVERSAL STRESS PROTEIN RV2623"/>
    <property type="match status" value="1"/>
</dbReference>
<evidence type="ECO:0000313" key="5">
    <source>
        <dbReference type="EMBL" id="SEH78723.1"/>
    </source>
</evidence>
<dbReference type="AlphaFoldDB" id="A0A1H6KSB4"/>
<dbReference type="PRINTS" id="PR01438">
    <property type="entry name" value="UNVRSLSTRESS"/>
</dbReference>
<dbReference type="OrthoDB" id="5564966at2"/>
<sequence>MIEIRPIKTLLYATDLSEGAIYALRYAVRMAEQLDGRLHVVHALRPLSQEARITLRTYVTDPEMRDAAVRDRLATAREVMAERQRSFWDETDPQKVARRDRIASIEIIEGQPAEVILTHASALGADMILMGSHEHGLVHTFLGTVAMRVMRRAHIPTLIIPYPDASERPNR</sequence>
<protein>
    <submittedName>
        <fullName evidence="5">Nucleotide-binding universal stress protein, UspA family</fullName>
    </submittedName>
</protein>
<dbReference type="Gene3D" id="3.40.50.620">
    <property type="entry name" value="HUPs"/>
    <property type="match status" value="1"/>
</dbReference>
<dbReference type="InterPro" id="IPR014729">
    <property type="entry name" value="Rossmann-like_a/b/a_fold"/>
</dbReference>
<keyword evidence="3" id="KW-0067">ATP-binding</keyword>
<dbReference type="CDD" id="cd00293">
    <property type="entry name" value="USP-like"/>
    <property type="match status" value="1"/>
</dbReference>
<dbReference type="InterPro" id="IPR006016">
    <property type="entry name" value="UspA"/>
</dbReference>
<dbReference type="STRING" id="65735.SAMN04488075_1053"/>
<reference evidence="6" key="1">
    <citation type="submission" date="2016-10" db="EMBL/GenBank/DDBJ databases">
        <authorList>
            <person name="Varghese N."/>
            <person name="Submissions S."/>
        </authorList>
    </citation>
    <scope>NUCLEOTIDE SEQUENCE [LARGE SCALE GENOMIC DNA]</scope>
    <source>
        <strain evidence="6">DSM 11593</strain>
    </source>
</reference>
<dbReference type="PANTHER" id="PTHR46268">
    <property type="entry name" value="STRESS RESPONSE PROTEIN NHAX"/>
    <property type="match status" value="1"/>
</dbReference>
<evidence type="ECO:0000256" key="2">
    <source>
        <dbReference type="ARBA" id="ARBA00022741"/>
    </source>
</evidence>
<dbReference type="InterPro" id="IPR006015">
    <property type="entry name" value="Universal_stress_UspA"/>
</dbReference>
<gene>
    <name evidence="5" type="ORF">SAMN04488075_1053</name>
</gene>
<dbReference type="Proteomes" id="UP000199125">
    <property type="component" value="Unassembled WGS sequence"/>
</dbReference>